<proteinExistence type="predicted"/>
<sequence>MILWKESCVIRESYQIGSPLFNMDSQFTCLDNVPEKFLPAVITSSVGELAERCESLVNSRNQLLTGENPTSLFPLASQPLTNAICKAVEETGLTRYCLQSEEVTDALLSDILTTIDKLQSKASPLVTDLLKQLEEEALNQIKQALEKKKPKQAKSLFLTNAQRARIAATASEQIWQELLSNETGIEILPNVWQERLAVWSQLEEVFTELGLITGLGFDLSKGVFQSHGWLDIVRLNKLVKKLPKLQSLIRDLGRDEQANGSVLEEIVIKMSAASRHEKYVTTSLVPMETKGITRSDSISRMLPQEASLLTNPVLKKLWHAKRAEHALLSYSVEGTEVLETEEKLEQEFVSEKQGNKSNNIRGPMVICLDTSGSMKGLPENIAKAIVLECLKVAYKEKRRCYVYLFGSKDEVSELDLTLDTSGFNDLLNFLTMSFGGGTDVEGPLNKALEKCDSEEWYKADILLVSDGEFPVSSGLSRKISNRREKQGLQLHGIQIGSSYYTSMSKICDPMHYILEWIDLKR</sequence>
<protein>
    <recommendedName>
        <fullName evidence="1">VWFA domain-containing protein</fullName>
    </recommendedName>
</protein>
<evidence type="ECO:0000313" key="3">
    <source>
        <dbReference type="Proteomes" id="UP000215148"/>
    </source>
</evidence>
<name>A0A223N275_9VIBR</name>
<dbReference type="GO" id="GO:0005829">
    <property type="term" value="C:cytosol"/>
    <property type="evidence" value="ECO:0007669"/>
    <property type="project" value="TreeGrafter"/>
</dbReference>
<reference evidence="2 3" key="1">
    <citation type="submission" date="2017-08" db="EMBL/GenBank/DDBJ databases">
        <title>The Vibrio qinghaiensis sp.-Q67 is a luminous bacteria isolated firstly from Qinghai lake, Qinghai province, China, which has been proved to be very sensitive to detect environmental and food pollutants. Therefore, complete genome analysis of V. qinghaiensis sp.-Q67 highlights the potential application of this strain on detection of hazards in the contaminated environments.</title>
        <authorList>
            <person name="Gong L."/>
        </authorList>
    </citation>
    <scope>NUCLEOTIDE SEQUENCE [LARGE SCALE GENOMIC DNA]</scope>
    <source>
        <strain evidence="2 3">Q67</strain>
    </source>
</reference>
<keyword evidence="3" id="KW-1185">Reference proteome</keyword>
<feature type="domain" description="VWFA" evidence="1">
    <location>
        <begin position="361"/>
        <end position="518"/>
    </location>
</feature>
<dbReference type="InterPro" id="IPR002035">
    <property type="entry name" value="VWF_A"/>
</dbReference>
<dbReference type="Gene3D" id="3.40.50.410">
    <property type="entry name" value="von Willebrand factor, type A domain"/>
    <property type="match status" value="1"/>
</dbReference>
<organism evidence="2 3">
    <name type="scientific">Vibrio qinghaiensis</name>
    <dbReference type="NCBI Taxonomy" id="2025808"/>
    <lineage>
        <taxon>Bacteria</taxon>
        <taxon>Pseudomonadati</taxon>
        <taxon>Pseudomonadota</taxon>
        <taxon>Gammaproteobacteria</taxon>
        <taxon>Vibrionales</taxon>
        <taxon>Vibrionaceae</taxon>
        <taxon>Vibrio</taxon>
    </lineage>
</organism>
<evidence type="ECO:0000259" key="1">
    <source>
        <dbReference type="SMART" id="SM00327"/>
    </source>
</evidence>
<dbReference type="Pfam" id="PF13519">
    <property type="entry name" value="VWA_2"/>
    <property type="match status" value="1"/>
</dbReference>
<dbReference type="SUPFAM" id="SSF53300">
    <property type="entry name" value="vWA-like"/>
    <property type="match status" value="1"/>
</dbReference>
<dbReference type="Proteomes" id="UP000215148">
    <property type="component" value="Chromosome 2"/>
</dbReference>
<dbReference type="KEGG" id="vqi:CCZ37_14385"/>
<dbReference type="EMBL" id="CP022742">
    <property type="protein sequence ID" value="ASU23776.1"/>
    <property type="molecule type" value="Genomic_DNA"/>
</dbReference>
<evidence type="ECO:0000313" key="2">
    <source>
        <dbReference type="EMBL" id="ASU23776.1"/>
    </source>
</evidence>
<gene>
    <name evidence="2" type="ORF">CCZ37_14385</name>
</gene>
<accession>A0A223N275</accession>
<dbReference type="InterPro" id="IPR036465">
    <property type="entry name" value="vWFA_dom_sf"/>
</dbReference>
<dbReference type="AlphaFoldDB" id="A0A223N275"/>
<dbReference type="PANTHER" id="PTHR36846:SF1">
    <property type="entry name" value="PROTEIN VIAA"/>
    <property type="match status" value="1"/>
</dbReference>
<dbReference type="SMART" id="SM00327">
    <property type="entry name" value="VWA"/>
    <property type="match status" value="1"/>
</dbReference>
<dbReference type="PANTHER" id="PTHR36846">
    <property type="entry name" value="PROTEIN VIAA"/>
    <property type="match status" value="1"/>
</dbReference>